<comment type="caution">
    <text evidence="1">The sequence shown here is derived from an EMBL/GenBank/DDBJ whole genome shotgun (WGS) entry which is preliminary data.</text>
</comment>
<organism evidence="1">
    <name type="scientific">marine sediment metagenome</name>
    <dbReference type="NCBI Taxonomy" id="412755"/>
    <lineage>
        <taxon>unclassified sequences</taxon>
        <taxon>metagenomes</taxon>
        <taxon>ecological metagenomes</taxon>
    </lineage>
</organism>
<dbReference type="Gene3D" id="3.40.50.150">
    <property type="entry name" value="Vaccinia Virus protein VP39"/>
    <property type="match status" value="1"/>
</dbReference>
<reference evidence="1" key="1">
    <citation type="journal article" date="2015" name="Nature">
        <title>Complex archaea that bridge the gap between prokaryotes and eukaryotes.</title>
        <authorList>
            <person name="Spang A."/>
            <person name="Saw J.H."/>
            <person name="Jorgensen S.L."/>
            <person name="Zaremba-Niedzwiedzka K."/>
            <person name="Martijn J."/>
            <person name="Lind A.E."/>
            <person name="van Eijk R."/>
            <person name="Schleper C."/>
            <person name="Guy L."/>
            <person name="Ettema T.J."/>
        </authorList>
    </citation>
    <scope>NUCLEOTIDE SEQUENCE</scope>
</reference>
<proteinExistence type="predicted"/>
<dbReference type="AlphaFoldDB" id="A0A0F9FFA5"/>
<evidence type="ECO:0000313" key="1">
    <source>
        <dbReference type="EMBL" id="KKL84973.1"/>
    </source>
</evidence>
<sequence>MNNNNDQRPWIITNFKEKNISLAGFDIYQFGIRQGGSFKLIWDLLVAAKLNPNKVWGFDSFEGLPESEADWTKGIYNAQEILKLSNTTEVVNHILSTITPEQRKRSELIVGFYKDVLTSNLVVGKNMKPAIWIDIDVDLYSSAKEVLNFMASNKLIKKGTIIGYDDWGGTEEFKGGESLAHLEFCEEWKVTCKKIHTRHNKANPIHITHAFQVTNIEKLT</sequence>
<dbReference type="PANTHER" id="PTHR40036">
    <property type="entry name" value="MACROCIN O-METHYLTRANSFERASE"/>
    <property type="match status" value="1"/>
</dbReference>
<dbReference type="InterPro" id="IPR029063">
    <property type="entry name" value="SAM-dependent_MTases_sf"/>
</dbReference>
<dbReference type="PANTHER" id="PTHR40036:SF1">
    <property type="entry name" value="MACROCIN O-METHYLTRANSFERASE"/>
    <property type="match status" value="1"/>
</dbReference>
<dbReference type="Pfam" id="PF05711">
    <property type="entry name" value="TylF"/>
    <property type="match status" value="1"/>
</dbReference>
<dbReference type="EMBL" id="LAZR01021537">
    <property type="protein sequence ID" value="KKL84973.1"/>
    <property type="molecule type" value="Genomic_DNA"/>
</dbReference>
<dbReference type="InterPro" id="IPR008884">
    <property type="entry name" value="TylF_MeTrfase"/>
</dbReference>
<name>A0A0F9FFA5_9ZZZZ</name>
<accession>A0A0F9FFA5</accession>
<gene>
    <name evidence="1" type="ORF">LCGC14_1959350</name>
</gene>
<evidence type="ECO:0008006" key="2">
    <source>
        <dbReference type="Google" id="ProtNLM"/>
    </source>
</evidence>
<protein>
    <recommendedName>
        <fullName evidence="2">Macrocin O-methyltransferase</fullName>
    </recommendedName>
</protein>